<dbReference type="SUPFAM" id="SSF46785">
    <property type="entry name" value="Winged helix' DNA-binding domain"/>
    <property type="match status" value="1"/>
</dbReference>
<evidence type="ECO:0000259" key="4">
    <source>
        <dbReference type="PROSITE" id="PS50042"/>
    </source>
</evidence>
<dbReference type="Proteomes" id="UP000517916">
    <property type="component" value="Unassembled WGS sequence"/>
</dbReference>
<dbReference type="SMART" id="SM00100">
    <property type="entry name" value="cNMP"/>
    <property type="match status" value="1"/>
</dbReference>
<evidence type="ECO:0000256" key="2">
    <source>
        <dbReference type="ARBA" id="ARBA00023125"/>
    </source>
</evidence>
<evidence type="ECO:0000256" key="3">
    <source>
        <dbReference type="ARBA" id="ARBA00023163"/>
    </source>
</evidence>
<dbReference type="InterPro" id="IPR000595">
    <property type="entry name" value="cNMP-bd_dom"/>
</dbReference>
<dbReference type="InterPro" id="IPR014710">
    <property type="entry name" value="RmlC-like_jellyroll"/>
</dbReference>
<dbReference type="InterPro" id="IPR050397">
    <property type="entry name" value="Env_Response_Regulators"/>
</dbReference>
<keyword evidence="7" id="KW-1185">Reference proteome</keyword>
<evidence type="ECO:0000259" key="5">
    <source>
        <dbReference type="PROSITE" id="PS51063"/>
    </source>
</evidence>
<keyword evidence="3" id="KW-0804">Transcription</keyword>
<dbReference type="Gene3D" id="2.60.120.10">
    <property type="entry name" value="Jelly Rolls"/>
    <property type="match status" value="1"/>
</dbReference>
<keyword evidence="1" id="KW-0805">Transcription regulation</keyword>
<dbReference type="InterPro" id="IPR036390">
    <property type="entry name" value="WH_DNA-bd_sf"/>
</dbReference>
<accession>A0ABR6BNH9</accession>
<dbReference type="InterPro" id="IPR018490">
    <property type="entry name" value="cNMP-bd_dom_sf"/>
</dbReference>
<evidence type="ECO:0000313" key="6">
    <source>
        <dbReference type="EMBL" id="MBA8928444.1"/>
    </source>
</evidence>
<organism evidence="6 7">
    <name type="scientific">Kutzneria viridogrisea</name>
    <dbReference type="NCBI Taxonomy" id="47990"/>
    <lineage>
        <taxon>Bacteria</taxon>
        <taxon>Bacillati</taxon>
        <taxon>Actinomycetota</taxon>
        <taxon>Actinomycetes</taxon>
        <taxon>Pseudonocardiales</taxon>
        <taxon>Pseudonocardiaceae</taxon>
        <taxon>Kutzneria</taxon>
    </lineage>
</organism>
<dbReference type="SMART" id="SM00419">
    <property type="entry name" value="HTH_CRP"/>
    <property type="match status" value="1"/>
</dbReference>
<name>A0ABR6BNH9_9PSEU</name>
<sequence length="203" mass="22252">MRAAATRRQFAPNAMITGQGEDSKQFYVVLHGQIRVMAGSAHGREVVLAVCGPGEILGELSAIDGRPRSATLQAVDTVDVLLIPDARLPSLCDAYPRIAWSLLQVVVRRLRDTDQQRAEYSGGTSTQRVVALLLDLAERWGQQVADGVRIDTPATQQKLAETASTSRESMARVLRSLRAKGLITTGRRWIVIHRLADLRAMGR</sequence>
<dbReference type="EMBL" id="JACJID010000004">
    <property type="protein sequence ID" value="MBA8928444.1"/>
    <property type="molecule type" value="Genomic_DNA"/>
</dbReference>
<dbReference type="PANTHER" id="PTHR24567">
    <property type="entry name" value="CRP FAMILY TRANSCRIPTIONAL REGULATORY PROTEIN"/>
    <property type="match status" value="1"/>
</dbReference>
<dbReference type="InterPro" id="IPR012318">
    <property type="entry name" value="HTH_CRP"/>
</dbReference>
<feature type="domain" description="Cyclic nucleotide-binding" evidence="4">
    <location>
        <begin position="1"/>
        <end position="91"/>
    </location>
</feature>
<comment type="caution">
    <text evidence="6">The sequence shown here is derived from an EMBL/GenBank/DDBJ whole genome shotgun (WGS) entry which is preliminary data.</text>
</comment>
<protein>
    <submittedName>
        <fullName evidence="6">CRP-like cAMP-binding protein</fullName>
    </submittedName>
</protein>
<dbReference type="SUPFAM" id="SSF51206">
    <property type="entry name" value="cAMP-binding domain-like"/>
    <property type="match status" value="1"/>
</dbReference>
<proteinExistence type="predicted"/>
<dbReference type="Pfam" id="PF13545">
    <property type="entry name" value="HTH_Crp_2"/>
    <property type="match status" value="1"/>
</dbReference>
<dbReference type="RefSeq" id="WP_025356476.1">
    <property type="nucleotide sequence ID" value="NZ_BAAABQ010000073.1"/>
</dbReference>
<feature type="domain" description="HTH crp-type" evidence="5">
    <location>
        <begin position="123"/>
        <end position="196"/>
    </location>
</feature>
<dbReference type="Pfam" id="PF00027">
    <property type="entry name" value="cNMP_binding"/>
    <property type="match status" value="1"/>
</dbReference>
<gene>
    <name evidence="6" type="ORF">BC739_005661</name>
</gene>
<keyword evidence="2" id="KW-0238">DNA-binding</keyword>
<evidence type="ECO:0000313" key="7">
    <source>
        <dbReference type="Proteomes" id="UP000517916"/>
    </source>
</evidence>
<dbReference type="PROSITE" id="PS50042">
    <property type="entry name" value="CNMP_BINDING_3"/>
    <property type="match status" value="1"/>
</dbReference>
<dbReference type="PANTHER" id="PTHR24567:SF74">
    <property type="entry name" value="HTH-TYPE TRANSCRIPTIONAL REGULATOR ARCR"/>
    <property type="match status" value="1"/>
</dbReference>
<dbReference type="PROSITE" id="PS51063">
    <property type="entry name" value="HTH_CRP_2"/>
    <property type="match status" value="1"/>
</dbReference>
<dbReference type="CDD" id="cd00038">
    <property type="entry name" value="CAP_ED"/>
    <property type="match status" value="1"/>
</dbReference>
<evidence type="ECO:0000256" key="1">
    <source>
        <dbReference type="ARBA" id="ARBA00023015"/>
    </source>
</evidence>
<reference evidence="6 7" key="1">
    <citation type="submission" date="2020-08" db="EMBL/GenBank/DDBJ databases">
        <title>Genomic Encyclopedia of Archaeal and Bacterial Type Strains, Phase II (KMG-II): from individual species to whole genera.</title>
        <authorList>
            <person name="Goeker M."/>
        </authorList>
    </citation>
    <scope>NUCLEOTIDE SEQUENCE [LARGE SCALE GENOMIC DNA]</scope>
    <source>
        <strain evidence="6 7">DSM 43850</strain>
    </source>
</reference>